<dbReference type="OrthoDB" id="5322580at2"/>
<organism evidence="3 4">
    <name type="scientific">Helicobacter saguini</name>
    <dbReference type="NCBI Taxonomy" id="1548018"/>
    <lineage>
        <taxon>Bacteria</taxon>
        <taxon>Pseudomonadati</taxon>
        <taxon>Campylobacterota</taxon>
        <taxon>Epsilonproteobacteria</taxon>
        <taxon>Campylobacterales</taxon>
        <taxon>Helicobacteraceae</taxon>
        <taxon>Helicobacter</taxon>
    </lineage>
</organism>
<name>A0A347W5I6_9HELI</name>
<accession>A0A347W5I6</accession>
<dbReference type="EMBL" id="QBIU01000002">
    <property type="protein sequence ID" value="MWV70634.1"/>
    <property type="molecule type" value="Genomic_DNA"/>
</dbReference>
<dbReference type="EMBL" id="JRMP02000005">
    <property type="protein sequence ID" value="TLD94724.1"/>
    <property type="molecule type" value="Genomic_DNA"/>
</dbReference>
<keyword evidence="1" id="KW-0732">Signal</keyword>
<feature type="chain" id="PRO_5036063105" evidence="1">
    <location>
        <begin position="18"/>
        <end position="371"/>
    </location>
</feature>
<dbReference type="RefSeq" id="WP_118949345.1">
    <property type="nucleotide sequence ID" value="NZ_JRMP02000005.1"/>
</dbReference>
<sequence>MATKLLCLSSASTSLFAKTFLQYLSQHESVEYDYAEIEPFVLGKIPFKKMLEHFCSQTPEYIMSFDGHYRYLPSDPGMPFIEMSNSVAGPIKHNRIFVKSPVEWENSVVKVEPEWYNKVVPIDDKTIYRMTDSYRYVYLRSIVADYLKNPAKVEAPFAFYLPDWNTHTDDILNNIYRYLDFCREDKCGLHVALSKAILDTSDLSLEQKYKVKRDSINKTLNIINKEIDKFNKEYEEEGLVGIVTDNTNYEKDLLKYKIRLLSIEPSSTTWLESLYLLKTKGVECNKIRLIFSNGARFPGTDDFDKNLPEVEKYFKEELMRKDRMQTLGQIFTTTDKFFHFLGFQENFALHMDFDKIAKIIASGGNAAPKPA</sequence>
<reference evidence="3" key="3">
    <citation type="submission" date="2018-04" db="EMBL/GenBank/DDBJ databases">
        <authorList>
            <person name="Sheh A."/>
            <person name="Shen Z."/>
            <person name="Mannion A.J."/>
            <person name="Fox J.G."/>
        </authorList>
    </citation>
    <scope>NUCLEOTIDE SEQUENCE</scope>
    <source>
        <strain evidence="3">MIT 97-6194</strain>
    </source>
</reference>
<reference evidence="3 4" key="2">
    <citation type="journal article" date="2016" name="Infect. Immun.">
        <title>Helicobacter saguini, a Novel Helicobacter Isolated from Cotton-Top Tamarins with Ulcerative Colitis, Has Proinflammatory Properties and Induces Typhlocolitis and Dysplasia in Gnotobiotic IL-10-/- Mice.</title>
        <authorList>
            <person name="Shen Z."/>
            <person name="Mannion A."/>
            <person name="Whary M.T."/>
            <person name="Muthupalani S."/>
            <person name="Sheh A."/>
            <person name="Feng Y."/>
            <person name="Gong G."/>
            <person name="Vandamme P."/>
            <person name="Holcombe H.R."/>
            <person name="Paster B.J."/>
            <person name="Fox J.G."/>
        </authorList>
    </citation>
    <scope>NUCLEOTIDE SEQUENCE [LARGE SCALE GENOMIC DNA]</scope>
    <source>
        <strain evidence="3 4">MIT 97-6194</strain>
    </source>
</reference>
<reference evidence="3 4" key="1">
    <citation type="journal article" date="2014" name="Genome Announc.">
        <title>Draft genome sequences of eight enterohepatic helicobacter species isolated from both laboratory and wild rodents.</title>
        <authorList>
            <person name="Sheh A."/>
            <person name="Shen Z."/>
            <person name="Fox J.G."/>
        </authorList>
    </citation>
    <scope>NUCLEOTIDE SEQUENCE [LARGE SCALE GENOMIC DNA]</scope>
    <source>
        <strain evidence="3 4">MIT 97-6194</strain>
    </source>
</reference>
<evidence type="ECO:0000313" key="4">
    <source>
        <dbReference type="Proteomes" id="UP000029714"/>
    </source>
</evidence>
<dbReference type="STRING" id="1548018.LS64_12905"/>
<evidence type="ECO:0000313" key="5">
    <source>
        <dbReference type="Proteomes" id="UP000477070"/>
    </source>
</evidence>
<feature type="signal peptide" evidence="1">
    <location>
        <begin position="1"/>
        <end position="17"/>
    </location>
</feature>
<dbReference type="Proteomes" id="UP000029714">
    <property type="component" value="Unassembled WGS sequence"/>
</dbReference>
<proteinExistence type="predicted"/>
<gene>
    <name evidence="2" type="ORF">DCO61_11740</name>
    <name evidence="3" type="ORF">LS64_004170</name>
</gene>
<comment type="caution">
    <text evidence="3">The sequence shown here is derived from an EMBL/GenBank/DDBJ whole genome shotgun (WGS) entry which is preliminary data.</text>
</comment>
<evidence type="ECO:0000313" key="2">
    <source>
        <dbReference type="EMBL" id="MWV70634.1"/>
    </source>
</evidence>
<evidence type="ECO:0000256" key="1">
    <source>
        <dbReference type="SAM" id="SignalP"/>
    </source>
</evidence>
<dbReference type="Proteomes" id="UP000477070">
    <property type="component" value="Unassembled WGS sequence"/>
</dbReference>
<reference evidence="2 5" key="4">
    <citation type="submission" date="2019-12" db="EMBL/GenBank/DDBJ databases">
        <title>Multi-Generational Helicobacter saguini Isolates.</title>
        <authorList>
            <person name="Mannion A."/>
            <person name="Shen Z."/>
            <person name="Fox J.G."/>
        </authorList>
    </citation>
    <scope>NUCLEOTIDE SEQUENCE [LARGE SCALE GENOMIC DNA]</scope>
    <source>
        <strain evidence="2">16-048</strain>
        <strain evidence="5">16-048 (F4)</strain>
    </source>
</reference>
<keyword evidence="4" id="KW-1185">Reference proteome</keyword>
<evidence type="ECO:0000313" key="3">
    <source>
        <dbReference type="EMBL" id="TLD94724.1"/>
    </source>
</evidence>
<protein>
    <submittedName>
        <fullName evidence="3">Uncharacterized protein</fullName>
    </submittedName>
</protein>
<dbReference type="AlphaFoldDB" id="A0A347W5I6"/>